<name>A0A8S0YR38_ARCPL</name>
<evidence type="ECO:0000313" key="2">
    <source>
        <dbReference type="EMBL" id="CAB3220873.1"/>
    </source>
</evidence>
<gene>
    <name evidence="2" type="ORF">APLA_LOCUS410</name>
</gene>
<dbReference type="EMBL" id="CADEBC010000059">
    <property type="protein sequence ID" value="CAB3220873.1"/>
    <property type="molecule type" value="Genomic_DNA"/>
</dbReference>
<dbReference type="AlphaFoldDB" id="A0A8S0YR38"/>
<feature type="chain" id="PRO_5035905806" evidence="1">
    <location>
        <begin position="21"/>
        <end position="167"/>
    </location>
</feature>
<sequence length="167" mass="18552">MFSRLVIFLVLFYFSIVVETNDVSLGHATPYSKKIYSAIKTADPALWKRRDDILINAPNNDFISAVYVTDLRSDKEGEAYVAAGGIGSRSVTIKLKSPSILRGYKFQIDVYADSMHSNYPGNFRTSLNGFSGYGAYPNTYPVNSVSYPVSNVQYPASSIYPQYAIGR</sequence>
<feature type="signal peptide" evidence="1">
    <location>
        <begin position="1"/>
        <end position="20"/>
    </location>
</feature>
<keyword evidence="3" id="KW-1185">Reference proteome</keyword>
<proteinExistence type="predicted"/>
<dbReference type="Proteomes" id="UP000494106">
    <property type="component" value="Unassembled WGS sequence"/>
</dbReference>
<dbReference type="Pfam" id="PF15868">
    <property type="entry name" value="MBF2"/>
    <property type="match status" value="1"/>
</dbReference>
<comment type="caution">
    <text evidence="2">The sequence shown here is derived from an EMBL/GenBank/DDBJ whole genome shotgun (WGS) entry which is preliminary data.</text>
</comment>
<accession>A0A8S0YR38</accession>
<keyword evidence="1" id="KW-0732">Signal</keyword>
<evidence type="ECO:0000256" key="1">
    <source>
        <dbReference type="SAM" id="SignalP"/>
    </source>
</evidence>
<reference evidence="2 3" key="1">
    <citation type="submission" date="2020-04" db="EMBL/GenBank/DDBJ databases">
        <authorList>
            <person name="Wallbank WR R."/>
            <person name="Pardo Diaz C."/>
            <person name="Kozak K."/>
            <person name="Martin S."/>
            <person name="Jiggins C."/>
            <person name="Moest M."/>
            <person name="Warren A I."/>
            <person name="Byers J.R.P. K."/>
            <person name="Montejo-Kovacevich G."/>
            <person name="Yen C E."/>
        </authorList>
    </citation>
    <scope>NUCLEOTIDE SEQUENCE [LARGE SCALE GENOMIC DNA]</scope>
</reference>
<dbReference type="OrthoDB" id="7230779at2759"/>
<protein>
    <submittedName>
        <fullName evidence="2">Uncharacterized protein</fullName>
    </submittedName>
</protein>
<organism evidence="2 3">
    <name type="scientific">Arctia plantaginis</name>
    <name type="common">Wood tiger moth</name>
    <name type="synonym">Phalaena plantaginis</name>
    <dbReference type="NCBI Taxonomy" id="874455"/>
    <lineage>
        <taxon>Eukaryota</taxon>
        <taxon>Metazoa</taxon>
        <taxon>Ecdysozoa</taxon>
        <taxon>Arthropoda</taxon>
        <taxon>Hexapoda</taxon>
        <taxon>Insecta</taxon>
        <taxon>Pterygota</taxon>
        <taxon>Neoptera</taxon>
        <taxon>Endopterygota</taxon>
        <taxon>Lepidoptera</taxon>
        <taxon>Glossata</taxon>
        <taxon>Ditrysia</taxon>
        <taxon>Noctuoidea</taxon>
        <taxon>Erebidae</taxon>
        <taxon>Arctiinae</taxon>
        <taxon>Arctia</taxon>
    </lineage>
</organism>
<dbReference type="InterPro" id="IPR031734">
    <property type="entry name" value="MBF2"/>
</dbReference>
<evidence type="ECO:0000313" key="3">
    <source>
        <dbReference type="Proteomes" id="UP000494106"/>
    </source>
</evidence>